<evidence type="ECO:0000256" key="3">
    <source>
        <dbReference type="ARBA" id="ARBA00022989"/>
    </source>
</evidence>
<evidence type="ECO:0000313" key="11">
    <source>
        <dbReference type="EMBL" id="GAV01941.1"/>
    </source>
</evidence>
<evidence type="ECO:0000256" key="8">
    <source>
        <dbReference type="SAM" id="MobiDB-lite"/>
    </source>
</evidence>
<proteinExistence type="predicted"/>
<dbReference type="STRING" id="947166.A0A1D1VLX9"/>
<reference evidence="11 12" key="1">
    <citation type="journal article" date="2016" name="Nat. Commun.">
        <title>Extremotolerant tardigrade genome and improved radiotolerance of human cultured cells by tardigrade-unique protein.</title>
        <authorList>
            <person name="Hashimoto T."/>
            <person name="Horikawa D.D."/>
            <person name="Saito Y."/>
            <person name="Kuwahara H."/>
            <person name="Kozuka-Hata H."/>
            <person name="Shin-I T."/>
            <person name="Minakuchi Y."/>
            <person name="Ohishi K."/>
            <person name="Motoyama A."/>
            <person name="Aizu T."/>
            <person name="Enomoto A."/>
            <person name="Kondo K."/>
            <person name="Tanaka S."/>
            <person name="Hara Y."/>
            <person name="Koshikawa S."/>
            <person name="Sagara H."/>
            <person name="Miura T."/>
            <person name="Yokobori S."/>
            <person name="Miyagawa K."/>
            <person name="Suzuki Y."/>
            <person name="Kubo T."/>
            <person name="Oyama M."/>
            <person name="Kohara Y."/>
            <person name="Fujiyama A."/>
            <person name="Arakawa K."/>
            <person name="Katayama T."/>
            <person name="Toyoda A."/>
            <person name="Kunieda T."/>
        </authorList>
    </citation>
    <scope>NUCLEOTIDE SEQUENCE [LARGE SCALE GENOMIC DNA]</scope>
    <source>
        <strain evidence="11 12">YOKOZUNA-1</strain>
    </source>
</reference>
<accession>A0A1D1VLX9</accession>
<organism evidence="11 12">
    <name type="scientific">Ramazzottius varieornatus</name>
    <name type="common">Water bear</name>
    <name type="synonym">Tardigrade</name>
    <dbReference type="NCBI Taxonomy" id="947166"/>
    <lineage>
        <taxon>Eukaryota</taxon>
        <taxon>Metazoa</taxon>
        <taxon>Ecdysozoa</taxon>
        <taxon>Tardigrada</taxon>
        <taxon>Eutardigrada</taxon>
        <taxon>Parachela</taxon>
        <taxon>Hypsibioidea</taxon>
        <taxon>Ramazzottiidae</taxon>
        <taxon>Ramazzottius</taxon>
    </lineage>
</organism>
<name>A0A1D1VLX9_RAMVA</name>
<dbReference type="Pfam" id="PF00001">
    <property type="entry name" value="7tm_1"/>
    <property type="match status" value="1"/>
</dbReference>
<protein>
    <recommendedName>
        <fullName evidence="10">G-protein coupled receptors family 1 profile domain-containing protein</fullName>
    </recommendedName>
</protein>
<keyword evidence="5 9" id="KW-0472">Membrane</keyword>
<dbReference type="EMBL" id="BDGG01000007">
    <property type="protein sequence ID" value="GAV01941.1"/>
    <property type="molecule type" value="Genomic_DNA"/>
</dbReference>
<dbReference type="InterPro" id="IPR000276">
    <property type="entry name" value="GPCR_Rhodpsn"/>
</dbReference>
<feature type="region of interest" description="Disordered" evidence="8">
    <location>
        <begin position="407"/>
        <end position="435"/>
    </location>
</feature>
<keyword evidence="7" id="KW-0807">Transducer</keyword>
<dbReference type="Gene3D" id="1.20.1070.10">
    <property type="entry name" value="Rhodopsin 7-helix transmembrane proteins"/>
    <property type="match status" value="1"/>
</dbReference>
<evidence type="ECO:0000256" key="5">
    <source>
        <dbReference type="ARBA" id="ARBA00023136"/>
    </source>
</evidence>
<evidence type="ECO:0000256" key="4">
    <source>
        <dbReference type="ARBA" id="ARBA00023040"/>
    </source>
</evidence>
<comment type="caution">
    <text evidence="11">The sequence shown here is derived from an EMBL/GenBank/DDBJ whole genome shotgun (WGS) entry which is preliminary data.</text>
</comment>
<evidence type="ECO:0000313" key="12">
    <source>
        <dbReference type="Proteomes" id="UP000186922"/>
    </source>
</evidence>
<dbReference type="PANTHER" id="PTHR24243:SF233">
    <property type="entry name" value="THYROTROPIN-RELEASING HORMONE RECEPTOR"/>
    <property type="match status" value="1"/>
</dbReference>
<feature type="domain" description="G-protein coupled receptors family 1 profile" evidence="10">
    <location>
        <begin position="50"/>
        <end position="171"/>
    </location>
</feature>
<feature type="transmembrane region" description="Helical" evidence="9">
    <location>
        <begin position="156"/>
        <end position="180"/>
    </location>
</feature>
<keyword evidence="4" id="KW-0297">G-protein coupled receptor</keyword>
<evidence type="ECO:0000256" key="2">
    <source>
        <dbReference type="ARBA" id="ARBA00022692"/>
    </source>
</evidence>
<dbReference type="GO" id="GO:0005886">
    <property type="term" value="C:plasma membrane"/>
    <property type="evidence" value="ECO:0007669"/>
    <property type="project" value="TreeGrafter"/>
</dbReference>
<comment type="subcellular location">
    <subcellularLocation>
        <location evidence="1">Membrane</location>
        <topology evidence="1">Multi-pass membrane protein</topology>
    </subcellularLocation>
</comment>
<feature type="transmembrane region" description="Helical" evidence="9">
    <location>
        <begin position="254"/>
        <end position="280"/>
    </location>
</feature>
<dbReference type="AlphaFoldDB" id="A0A1D1VLX9"/>
<keyword evidence="6" id="KW-0675">Receptor</keyword>
<dbReference type="PRINTS" id="PR00237">
    <property type="entry name" value="GPCRRHODOPSN"/>
</dbReference>
<keyword evidence="2 9" id="KW-0812">Transmembrane</keyword>
<evidence type="ECO:0000256" key="7">
    <source>
        <dbReference type="ARBA" id="ARBA00023224"/>
    </source>
</evidence>
<sequence>MNNSSTSLISGCNWKNENPYKEVNVDSVNTPSLYVELIIYPILLFICTLGSIITISVLATQRSKTTTNVYLIALAVSDLCVLWLNLPLYIGEADPGVFEDEIYFNNWSRFHGLEQWWQETAVQLSDWTLIVFSVERLLAISMPLNYRNRLTVRRAIYLELVVLLLAALSTLENPVMWYYVLANDDGVSSKQKIATPALLRWETLQREAETGMTIAKWALLASINGVLIVVLVHQQGQQSAAVKSSRRQGMRNSTAILLGCHVVYFLTQMPNVVYKCLVIASLPPYCSYNFTFAAQVRSRPFVTVALLTNYSVSFFLYCLVSRKFRFELRRLLDGVLVTCRRGARRASHVLLLSNTTCASRASADLSSTVACHVRGRALSAPSVFNEQIHREPHNKDGHILRRQSELPSGQGQAWKLPATYGKSGGQSTSTMESHV</sequence>
<feature type="transmembrane region" description="Helical" evidence="9">
    <location>
        <begin position="214"/>
        <end position="233"/>
    </location>
</feature>
<keyword evidence="3 9" id="KW-1133">Transmembrane helix</keyword>
<feature type="transmembrane region" description="Helical" evidence="9">
    <location>
        <begin position="37"/>
        <end position="58"/>
    </location>
</feature>
<evidence type="ECO:0000256" key="9">
    <source>
        <dbReference type="SAM" id="Phobius"/>
    </source>
</evidence>
<dbReference type="GO" id="GO:0004930">
    <property type="term" value="F:G protein-coupled receptor activity"/>
    <property type="evidence" value="ECO:0007669"/>
    <property type="project" value="UniProtKB-KW"/>
</dbReference>
<evidence type="ECO:0000256" key="6">
    <source>
        <dbReference type="ARBA" id="ARBA00023170"/>
    </source>
</evidence>
<evidence type="ECO:0000259" key="10">
    <source>
        <dbReference type="PROSITE" id="PS50262"/>
    </source>
</evidence>
<feature type="transmembrane region" description="Helical" evidence="9">
    <location>
        <begin position="300"/>
        <end position="320"/>
    </location>
</feature>
<keyword evidence="12" id="KW-1185">Reference proteome</keyword>
<dbReference type="OrthoDB" id="9990906at2759"/>
<dbReference type="PANTHER" id="PTHR24243">
    <property type="entry name" value="G-PROTEIN COUPLED RECEPTOR"/>
    <property type="match status" value="1"/>
</dbReference>
<dbReference type="InterPro" id="IPR017452">
    <property type="entry name" value="GPCR_Rhodpsn_7TM"/>
</dbReference>
<dbReference type="PROSITE" id="PS50262">
    <property type="entry name" value="G_PROTEIN_RECEP_F1_2"/>
    <property type="match status" value="1"/>
</dbReference>
<gene>
    <name evidence="11" type="primary">RvY_12571-1</name>
    <name evidence="11" type="synonym">RvY_12571.1</name>
    <name evidence="11" type="ORF">RvY_12571</name>
</gene>
<dbReference type="SUPFAM" id="SSF81321">
    <property type="entry name" value="Family A G protein-coupled receptor-like"/>
    <property type="match status" value="1"/>
</dbReference>
<dbReference type="Proteomes" id="UP000186922">
    <property type="component" value="Unassembled WGS sequence"/>
</dbReference>
<feature type="compositionally biased region" description="Polar residues" evidence="8">
    <location>
        <begin position="425"/>
        <end position="435"/>
    </location>
</feature>
<evidence type="ECO:0000256" key="1">
    <source>
        <dbReference type="ARBA" id="ARBA00004141"/>
    </source>
</evidence>